<reference evidence="1 2" key="1">
    <citation type="submission" date="2024-08" db="EMBL/GenBank/DDBJ databases">
        <authorList>
            <person name="Cucini C."/>
            <person name="Frati F."/>
        </authorList>
    </citation>
    <scope>NUCLEOTIDE SEQUENCE [LARGE SCALE GENOMIC DNA]</scope>
</reference>
<accession>A0ABP1Q067</accession>
<comment type="caution">
    <text evidence="1">The sequence shown here is derived from an EMBL/GenBank/DDBJ whole genome shotgun (WGS) entry which is preliminary data.</text>
</comment>
<evidence type="ECO:0000313" key="1">
    <source>
        <dbReference type="EMBL" id="CAL8084443.1"/>
    </source>
</evidence>
<name>A0ABP1Q067_9HEXA</name>
<evidence type="ECO:0000313" key="2">
    <source>
        <dbReference type="Proteomes" id="UP001642540"/>
    </source>
</evidence>
<dbReference type="Proteomes" id="UP001642540">
    <property type="component" value="Unassembled WGS sequence"/>
</dbReference>
<dbReference type="EMBL" id="CAXLJM020000018">
    <property type="protein sequence ID" value="CAL8084443.1"/>
    <property type="molecule type" value="Genomic_DNA"/>
</dbReference>
<protein>
    <submittedName>
        <fullName evidence="1">Uncharacterized protein</fullName>
    </submittedName>
</protein>
<keyword evidence="2" id="KW-1185">Reference proteome</keyword>
<sequence>MTFDFLKDLDGHQYSADGKTFFDKFGAWQNDMKRCGSIILVNIGENCILSLNSLLSLASFLIYSSGEL</sequence>
<organism evidence="1 2">
    <name type="scientific">Orchesella dallaii</name>
    <dbReference type="NCBI Taxonomy" id="48710"/>
    <lineage>
        <taxon>Eukaryota</taxon>
        <taxon>Metazoa</taxon>
        <taxon>Ecdysozoa</taxon>
        <taxon>Arthropoda</taxon>
        <taxon>Hexapoda</taxon>
        <taxon>Collembola</taxon>
        <taxon>Entomobryomorpha</taxon>
        <taxon>Entomobryoidea</taxon>
        <taxon>Orchesellidae</taxon>
        <taxon>Orchesellinae</taxon>
        <taxon>Orchesella</taxon>
    </lineage>
</organism>
<proteinExistence type="predicted"/>
<gene>
    <name evidence="1" type="ORF">ODALV1_LOCUS5795</name>
</gene>